<organism evidence="2 3">
    <name type="scientific">Dryococelus australis</name>
    <dbReference type="NCBI Taxonomy" id="614101"/>
    <lineage>
        <taxon>Eukaryota</taxon>
        <taxon>Metazoa</taxon>
        <taxon>Ecdysozoa</taxon>
        <taxon>Arthropoda</taxon>
        <taxon>Hexapoda</taxon>
        <taxon>Insecta</taxon>
        <taxon>Pterygota</taxon>
        <taxon>Neoptera</taxon>
        <taxon>Polyneoptera</taxon>
        <taxon>Phasmatodea</taxon>
        <taxon>Verophasmatodea</taxon>
        <taxon>Anareolatae</taxon>
        <taxon>Phasmatidae</taxon>
        <taxon>Eurycanthinae</taxon>
        <taxon>Dryococelus</taxon>
    </lineage>
</organism>
<dbReference type="EMBL" id="JARBHB010000015">
    <property type="protein sequence ID" value="KAJ8867787.1"/>
    <property type="molecule type" value="Genomic_DNA"/>
</dbReference>
<feature type="compositionally biased region" description="Basic and acidic residues" evidence="1">
    <location>
        <begin position="18"/>
        <end position="41"/>
    </location>
</feature>
<dbReference type="Proteomes" id="UP001159363">
    <property type="component" value="Chromosome 14"/>
</dbReference>
<comment type="caution">
    <text evidence="2">The sequence shown here is derived from an EMBL/GenBank/DDBJ whole genome shotgun (WGS) entry which is preliminary data.</text>
</comment>
<protein>
    <submittedName>
        <fullName evidence="2">Uncharacterized protein</fullName>
    </submittedName>
</protein>
<name>A0ABQ9G5P3_9NEOP</name>
<evidence type="ECO:0000256" key="1">
    <source>
        <dbReference type="SAM" id="MobiDB-lite"/>
    </source>
</evidence>
<feature type="compositionally biased region" description="Basic residues" evidence="1">
    <location>
        <begin position="42"/>
        <end position="55"/>
    </location>
</feature>
<keyword evidence="3" id="KW-1185">Reference proteome</keyword>
<proteinExistence type="predicted"/>
<reference evidence="2 3" key="1">
    <citation type="submission" date="2023-02" db="EMBL/GenBank/DDBJ databases">
        <title>LHISI_Scaffold_Assembly.</title>
        <authorList>
            <person name="Stuart O.P."/>
            <person name="Cleave R."/>
            <person name="Magrath M.J.L."/>
            <person name="Mikheyev A.S."/>
        </authorList>
    </citation>
    <scope>NUCLEOTIDE SEQUENCE [LARGE SCALE GENOMIC DNA]</scope>
    <source>
        <strain evidence="2">Daus_M_001</strain>
        <tissue evidence="2">Leg muscle</tissue>
    </source>
</reference>
<evidence type="ECO:0000313" key="3">
    <source>
        <dbReference type="Proteomes" id="UP001159363"/>
    </source>
</evidence>
<feature type="region of interest" description="Disordered" evidence="1">
    <location>
        <begin position="124"/>
        <end position="148"/>
    </location>
</feature>
<sequence>MMSVYTRQKANSKCRNHMRLERASQKQSSDAHKTPYDPVKRCRERKNKHQGVRARQQARYRRLDCTPVQCFARRGEEKVGVHISVAPSAPALLSLRCAKFLQESGHLEDVFTKKEVAAELGAQGNECQPDAAPLSTSDRGADDCPPGQGVSAARAHDVLFACPGPTVGKQTLSCLVARSPPSAFVDQLHPEPSHLRKQGARDGALLPSLFALPRGQMLPPPPLLPNHPQTRARMASRCVFVCCVRNVMTKPCLSSVSPCPWPSPPPPFPSRCRGRPTTRGEMLGVFSIPGISNRLTENFSNQDLKKISLLLRSDSVVTLLASHLGGPRTIPRRSGLRIFECGNRAERCRWLRVFSGISRFLRPCISALLHSHLALPSSALTRNASLLRTDKGQLEYRRGLPLVQSYIRPSRARSFVSGKRGGGGVGAERYLLGRGRPSVGSIVLSRGLHLHALQELLPPRLLSTHALTHGPGPKPTSCLPRPPSTGATVAERLACSPPTKAIRVQSTARSLRIFACGIRAGRYRWLAAFLGVSRLPRPFILISITLLYAHPPHFLLAMHSANVVNGLQSMLVESACRLQPTQVVHEFDTTITEVHRTLNSYTA</sequence>
<evidence type="ECO:0000313" key="2">
    <source>
        <dbReference type="EMBL" id="KAJ8867787.1"/>
    </source>
</evidence>
<gene>
    <name evidence="2" type="ORF">PR048_031592</name>
</gene>
<feature type="region of interest" description="Disordered" evidence="1">
    <location>
        <begin position="1"/>
        <end position="55"/>
    </location>
</feature>
<accession>A0ABQ9G5P3</accession>